<feature type="compositionally biased region" description="Basic residues" evidence="1">
    <location>
        <begin position="1"/>
        <end position="15"/>
    </location>
</feature>
<dbReference type="GO" id="GO:0005643">
    <property type="term" value="C:nuclear pore"/>
    <property type="evidence" value="ECO:0007669"/>
    <property type="project" value="InterPro"/>
</dbReference>
<organism evidence="2 3">
    <name type="scientific">Anaeramoeba ignava</name>
    <name type="common">Anaerobic marine amoeba</name>
    <dbReference type="NCBI Taxonomy" id="1746090"/>
    <lineage>
        <taxon>Eukaryota</taxon>
        <taxon>Metamonada</taxon>
        <taxon>Anaeramoebidae</taxon>
        <taxon>Anaeramoeba</taxon>
    </lineage>
</organism>
<dbReference type="GO" id="GO:0003713">
    <property type="term" value="F:transcription coactivator activity"/>
    <property type="evidence" value="ECO:0007669"/>
    <property type="project" value="InterPro"/>
</dbReference>
<keyword evidence="3" id="KW-1185">Reference proteome</keyword>
<sequence>MNRRKKNPQKNKKKNPQNQNQKLIQNNQQIFDKQIQEKPEEFFDKLKFQFENSKEKKNIEETFRKKLIESNWKQKMETFCNELIESKGISNISKEKILKKMIFEGQLNVPLELRNELESSIRSFLETIQMN</sequence>
<dbReference type="OrthoDB" id="6221744at2759"/>
<protein>
    <submittedName>
        <fullName evidence="2">Transcription and mRNA export factor eny2</fullName>
    </submittedName>
</protein>
<gene>
    <name evidence="2" type="ORF">M0811_07408</name>
</gene>
<dbReference type="GO" id="GO:0000124">
    <property type="term" value="C:SAGA complex"/>
    <property type="evidence" value="ECO:0007669"/>
    <property type="project" value="InterPro"/>
</dbReference>
<accession>A0A9Q0LMB0</accession>
<feature type="compositionally biased region" description="Low complexity" evidence="1">
    <location>
        <begin position="16"/>
        <end position="26"/>
    </location>
</feature>
<feature type="region of interest" description="Disordered" evidence="1">
    <location>
        <begin position="1"/>
        <end position="26"/>
    </location>
</feature>
<dbReference type="Proteomes" id="UP001149090">
    <property type="component" value="Unassembled WGS sequence"/>
</dbReference>
<dbReference type="InterPro" id="IPR038212">
    <property type="entry name" value="TF_EnY2_sf"/>
</dbReference>
<dbReference type="Pfam" id="PF10163">
    <property type="entry name" value="EnY2"/>
    <property type="match status" value="1"/>
</dbReference>
<dbReference type="InterPro" id="IPR018783">
    <property type="entry name" value="TF_ENY2"/>
</dbReference>
<dbReference type="AlphaFoldDB" id="A0A9Q0LMB0"/>
<proteinExistence type="predicted"/>
<evidence type="ECO:0000313" key="3">
    <source>
        <dbReference type="Proteomes" id="UP001149090"/>
    </source>
</evidence>
<dbReference type="GO" id="GO:0006406">
    <property type="term" value="P:mRNA export from nucleus"/>
    <property type="evidence" value="ECO:0007669"/>
    <property type="project" value="InterPro"/>
</dbReference>
<comment type="caution">
    <text evidence="2">The sequence shown here is derived from an EMBL/GenBank/DDBJ whole genome shotgun (WGS) entry which is preliminary data.</text>
</comment>
<evidence type="ECO:0000313" key="2">
    <source>
        <dbReference type="EMBL" id="KAJ5075438.1"/>
    </source>
</evidence>
<dbReference type="PANTHER" id="PTHR12514">
    <property type="entry name" value="ENHANCER OF YELLOW 2 TRANSCRIPTION FACTOR"/>
    <property type="match status" value="1"/>
</dbReference>
<reference evidence="2" key="1">
    <citation type="submission" date="2022-10" db="EMBL/GenBank/DDBJ databases">
        <title>Novel sulphate-reducing endosymbionts in the free-living metamonad Anaeramoeba.</title>
        <authorList>
            <person name="Jerlstrom-Hultqvist J."/>
            <person name="Cepicka I."/>
            <person name="Gallot-Lavallee L."/>
            <person name="Salas-Leiva D."/>
            <person name="Curtis B.A."/>
            <person name="Zahonova K."/>
            <person name="Pipaliya S."/>
            <person name="Dacks J."/>
            <person name="Roger A.J."/>
        </authorList>
    </citation>
    <scope>NUCLEOTIDE SEQUENCE</scope>
    <source>
        <strain evidence="2">BMAN</strain>
    </source>
</reference>
<evidence type="ECO:0000256" key="1">
    <source>
        <dbReference type="SAM" id="MobiDB-lite"/>
    </source>
</evidence>
<name>A0A9Q0LMB0_ANAIG</name>
<dbReference type="Gene3D" id="1.10.246.140">
    <property type="match status" value="1"/>
</dbReference>
<dbReference type="EMBL" id="JAPDFW010000065">
    <property type="protein sequence ID" value="KAJ5075438.1"/>
    <property type="molecule type" value="Genomic_DNA"/>
</dbReference>